<feature type="transmembrane region" description="Helical" evidence="12">
    <location>
        <begin position="162"/>
        <end position="179"/>
    </location>
</feature>
<comment type="similarity">
    <text evidence="2 12">Belongs to the HAK/KUP transporter (TC 2.A.72) family.</text>
</comment>
<feature type="domain" description="K+ potassium transporter C-terminal" evidence="14">
    <location>
        <begin position="499"/>
        <end position="645"/>
    </location>
</feature>
<evidence type="ECO:0000256" key="9">
    <source>
        <dbReference type="ARBA" id="ARBA00022989"/>
    </source>
</evidence>
<evidence type="ECO:0000259" key="14">
    <source>
        <dbReference type="Pfam" id="PF22776"/>
    </source>
</evidence>
<name>A0A517TTB3_9BACT</name>
<evidence type="ECO:0000256" key="6">
    <source>
        <dbReference type="ARBA" id="ARBA00022692"/>
    </source>
</evidence>
<comment type="subcellular location">
    <subcellularLocation>
        <location evidence="12">Cell membrane</location>
        <topology evidence="12">Multi-pass membrane protein</topology>
    </subcellularLocation>
    <subcellularLocation>
        <location evidence="1">Membrane</location>
        <topology evidence="1">Multi-pass membrane protein</topology>
    </subcellularLocation>
</comment>
<feature type="transmembrane region" description="Helical" evidence="12">
    <location>
        <begin position="191"/>
        <end position="212"/>
    </location>
</feature>
<keyword evidence="10 12" id="KW-0406">Ion transport</keyword>
<keyword evidence="16" id="KW-1185">Reference proteome</keyword>
<keyword evidence="4 12" id="KW-1003">Cell membrane</keyword>
<feature type="transmembrane region" description="Helical" evidence="12">
    <location>
        <begin position="419"/>
        <end position="441"/>
    </location>
</feature>
<feature type="transmembrane region" description="Helical" evidence="12">
    <location>
        <begin position="33"/>
        <end position="52"/>
    </location>
</feature>
<feature type="domain" description="K+ potassium transporter integral membrane" evidence="13">
    <location>
        <begin position="34"/>
        <end position="487"/>
    </location>
</feature>
<feature type="transmembrane region" description="Helical" evidence="12">
    <location>
        <begin position="72"/>
        <end position="92"/>
    </location>
</feature>
<dbReference type="AlphaFoldDB" id="A0A517TTB3"/>
<accession>A0A517TTB3</accession>
<dbReference type="InterPro" id="IPR053951">
    <property type="entry name" value="K_trans_N"/>
</dbReference>
<comment type="catalytic activity">
    <reaction evidence="12">
        <text>K(+)(in) + H(+)(in) = K(+)(out) + H(+)(out)</text>
        <dbReference type="Rhea" id="RHEA:28490"/>
        <dbReference type="ChEBI" id="CHEBI:15378"/>
        <dbReference type="ChEBI" id="CHEBI:29103"/>
    </reaction>
</comment>
<organism evidence="15 16">
    <name type="scientific">Lacipirellula limnantheis</name>
    <dbReference type="NCBI Taxonomy" id="2528024"/>
    <lineage>
        <taxon>Bacteria</taxon>
        <taxon>Pseudomonadati</taxon>
        <taxon>Planctomycetota</taxon>
        <taxon>Planctomycetia</taxon>
        <taxon>Pirellulales</taxon>
        <taxon>Lacipirellulaceae</taxon>
        <taxon>Lacipirellula</taxon>
    </lineage>
</organism>
<dbReference type="PANTHER" id="PTHR30540">
    <property type="entry name" value="OSMOTIC STRESS POTASSIUM TRANSPORTER"/>
    <property type="match status" value="1"/>
</dbReference>
<evidence type="ECO:0000256" key="7">
    <source>
        <dbReference type="ARBA" id="ARBA00022847"/>
    </source>
</evidence>
<sequence length="646" mass="69871">MTQALNAMSHPLGQLEAVRGDAPSRETSATTKALALAALGIVYGDIGTSPLYALQSCFVGDHSVGVTPLNVLGVLSLIFWALTLVVSVKYLVFIMRADNHGEGGILALTALLSPLESSGAKRRIVVTLGLFGAAFLYADGMITPAISVLSAVEGLRLAAPTLPRYWIIAISMAILLGLFKLQSRGTARVGGLFGPIMLAWFATLAGLGAWHISHEPQVLAALNPAHALAFFRTDGASGFLILGTVFLAVTGGEALYADMGHFGPKPIRMSWFAVVFPALLLNYFGQGALLLKNPAASANPLFEMAPEWALYPMILLATAAAVIASQAIITGSFSLTFQAIQLGFCPRLRIEHTSAEQRGQIYIPAVNRTLMLATMALVLGFRTSNNLAAAYGIAISMTMTTTTLLFFLLIAFHWKWSPWIAGAFVLCFLPIDLSFLTANLAKVFHGGWFPLLIAAGIYLLMSTWQRGRQLLARRMQASVVPTEAYVEELAKRPLLRPAGTAVYLTSNPQGTPLALRQNVIHNDVLHERVIIVGVKTVETPRAPASERLHVEQVAPGVYRAILHYGFMERPNVPRDLAGADFGGEPLDPQQTSFFLGRETVLPTKGAGMWLWRERMFAYLVRNSHAATVYFQLPPDRVVEVGVQLAL</sequence>
<gene>
    <name evidence="12" type="primary">kup</name>
    <name evidence="15" type="ORF">I41_07750</name>
</gene>
<feature type="transmembrane region" description="Helical" evidence="12">
    <location>
        <begin position="447"/>
        <end position="464"/>
    </location>
</feature>
<dbReference type="HAMAP" id="MF_01522">
    <property type="entry name" value="Kup"/>
    <property type="match status" value="1"/>
</dbReference>
<feature type="transmembrane region" description="Helical" evidence="12">
    <location>
        <begin position="309"/>
        <end position="340"/>
    </location>
</feature>
<keyword evidence="8 12" id="KW-0630">Potassium</keyword>
<reference evidence="15 16" key="1">
    <citation type="submission" date="2019-02" db="EMBL/GenBank/DDBJ databases">
        <title>Deep-cultivation of Planctomycetes and their phenomic and genomic characterization uncovers novel biology.</title>
        <authorList>
            <person name="Wiegand S."/>
            <person name="Jogler M."/>
            <person name="Boedeker C."/>
            <person name="Pinto D."/>
            <person name="Vollmers J."/>
            <person name="Rivas-Marin E."/>
            <person name="Kohn T."/>
            <person name="Peeters S.H."/>
            <person name="Heuer A."/>
            <person name="Rast P."/>
            <person name="Oberbeckmann S."/>
            <person name="Bunk B."/>
            <person name="Jeske O."/>
            <person name="Meyerdierks A."/>
            <person name="Storesund J.E."/>
            <person name="Kallscheuer N."/>
            <person name="Luecker S."/>
            <person name="Lage O.M."/>
            <person name="Pohl T."/>
            <person name="Merkel B.J."/>
            <person name="Hornburger P."/>
            <person name="Mueller R.-W."/>
            <person name="Bruemmer F."/>
            <person name="Labrenz M."/>
            <person name="Spormann A.M."/>
            <person name="Op den Camp H."/>
            <person name="Overmann J."/>
            <person name="Amann R."/>
            <person name="Jetten M.S.M."/>
            <person name="Mascher T."/>
            <person name="Medema M.H."/>
            <person name="Devos D.P."/>
            <person name="Kaster A.-K."/>
            <person name="Ovreas L."/>
            <person name="Rohde M."/>
            <person name="Galperin M.Y."/>
            <person name="Jogler C."/>
        </authorList>
    </citation>
    <scope>NUCLEOTIDE SEQUENCE [LARGE SCALE GENOMIC DNA]</scope>
    <source>
        <strain evidence="15 16">I41</strain>
    </source>
</reference>
<keyword evidence="5 12" id="KW-0633">Potassium transport</keyword>
<evidence type="ECO:0000313" key="15">
    <source>
        <dbReference type="EMBL" id="QDT71615.1"/>
    </source>
</evidence>
<dbReference type="GO" id="GO:0005886">
    <property type="term" value="C:plasma membrane"/>
    <property type="evidence" value="ECO:0007669"/>
    <property type="project" value="UniProtKB-SubCell"/>
</dbReference>
<protein>
    <recommendedName>
        <fullName evidence="12">Probable potassium transport system protein Kup</fullName>
    </recommendedName>
</protein>
<keyword evidence="11 12" id="KW-0472">Membrane</keyword>
<evidence type="ECO:0000313" key="16">
    <source>
        <dbReference type="Proteomes" id="UP000317909"/>
    </source>
</evidence>
<evidence type="ECO:0000256" key="3">
    <source>
        <dbReference type="ARBA" id="ARBA00022448"/>
    </source>
</evidence>
<evidence type="ECO:0000256" key="4">
    <source>
        <dbReference type="ARBA" id="ARBA00022475"/>
    </source>
</evidence>
<evidence type="ECO:0000259" key="13">
    <source>
        <dbReference type="Pfam" id="PF02705"/>
    </source>
</evidence>
<dbReference type="GO" id="GO:0015293">
    <property type="term" value="F:symporter activity"/>
    <property type="evidence" value="ECO:0007669"/>
    <property type="project" value="UniProtKB-UniRule"/>
</dbReference>
<evidence type="ECO:0000256" key="11">
    <source>
        <dbReference type="ARBA" id="ARBA00023136"/>
    </source>
</evidence>
<evidence type="ECO:0000256" key="1">
    <source>
        <dbReference type="ARBA" id="ARBA00004141"/>
    </source>
</evidence>
<feature type="transmembrane region" description="Helical" evidence="12">
    <location>
        <begin position="236"/>
        <end position="257"/>
    </location>
</feature>
<evidence type="ECO:0000256" key="12">
    <source>
        <dbReference type="HAMAP-Rule" id="MF_01522"/>
    </source>
</evidence>
<feature type="transmembrane region" description="Helical" evidence="12">
    <location>
        <begin position="124"/>
        <end position="142"/>
    </location>
</feature>
<proteinExistence type="inferred from homology"/>
<comment type="function">
    <text evidence="12">Transport of potassium into the cell. Likely operates as a K(+):H(+) symporter.</text>
</comment>
<keyword evidence="3 12" id="KW-0813">Transport</keyword>
<keyword evidence="9 12" id="KW-1133">Transmembrane helix</keyword>
<dbReference type="KEGG" id="llh:I41_07750"/>
<dbReference type="Pfam" id="PF02705">
    <property type="entry name" value="K_trans"/>
    <property type="match status" value="1"/>
</dbReference>
<dbReference type="GO" id="GO:0015079">
    <property type="term" value="F:potassium ion transmembrane transporter activity"/>
    <property type="evidence" value="ECO:0007669"/>
    <property type="project" value="UniProtKB-UniRule"/>
</dbReference>
<dbReference type="Proteomes" id="UP000317909">
    <property type="component" value="Chromosome"/>
</dbReference>
<keyword evidence="7 12" id="KW-0769">Symport</keyword>
<dbReference type="InterPro" id="IPR003855">
    <property type="entry name" value="K+_transporter"/>
</dbReference>
<dbReference type="InterPro" id="IPR023051">
    <property type="entry name" value="Kup"/>
</dbReference>
<dbReference type="PANTHER" id="PTHR30540:SF79">
    <property type="entry name" value="LOW AFFINITY POTASSIUM TRANSPORT SYSTEM PROTEIN KUP"/>
    <property type="match status" value="1"/>
</dbReference>
<evidence type="ECO:0000256" key="8">
    <source>
        <dbReference type="ARBA" id="ARBA00022958"/>
    </source>
</evidence>
<evidence type="ECO:0000256" key="10">
    <source>
        <dbReference type="ARBA" id="ARBA00023065"/>
    </source>
</evidence>
<dbReference type="InterPro" id="IPR053952">
    <property type="entry name" value="K_trans_C"/>
</dbReference>
<keyword evidence="6 12" id="KW-0812">Transmembrane</keyword>
<dbReference type="Pfam" id="PF22776">
    <property type="entry name" value="K_trans_C"/>
    <property type="match status" value="1"/>
</dbReference>
<evidence type="ECO:0000256" key="5">
    <source>
        <dbReference type="ARBA" id="ARBA00022538"/>
    </source>
</evidence>
<feature type="transmembrane region" description="Helical" evidence="12">
    <location>
        <begin position="387"/>
        <end position="412"/>
    </location>
</feature>
<dbReference type="EMBL" id="CP036339">
    <property type="protein sequence ID" value="QDT71615.1"/>
    <property type="molecule type" value="Genomic_DNA"/>
</dbReference>
<evidence type="ECO:0000256" key="2">
    <source>
        <dbReference type="ARBA" id="ARBA00007019"/>
    </source>
</evidence>
<dbReference type="RefSeq" id="WP_168206659.1">
    <property type="nucleotide sequence ID" value="NZ_CP036339.1"/>
</dbReference>
<feature type="transmembrane region" description="Helical" evidence="12">
    <location>
        <begin position="269"/>
        <end position="289"/>
    </location>
</feature>